<dbReference type="Proteomes" id="UP000011115">
    <property type="component" value="Unassembled WGS sequence"/>
</dbReference>
<dbReference type="HOGENOM" id="CLU_121675_0_0_1"/>
<dbReference type="AlphaFoldDB" id="M1DAG6"/>
<proteinExistence type="predicted"/>
<name>M1DAG6_SOLTU</name>
<reference evidence="2" key="1">
    <citation type="journal article" date="2011" name="Nature">
        <title>Genome sequence and analysis of the tuber crop potato.</title>
        <authorList>
            <consortium name="The Potato Genome Sequencing Consortium"/>
        </authorList>
    </citation>
    <scope>NUCLEOTIDE SEQUENCE [LARGE SCALE GENOMIC DNA]</scope>
    <source>
        <strain evidence="2">cv. DM1-3 516 R44</strain>
    </source>
</reference>
<sequence>MYSRRITEAVGEPDLDHRWTLEMRKLESVKLGKPMDYLENHRTDMARIKVVGRDMSPRKRAKGIKFNEDTVASKAKATKLPITGGKGKGKGKAPLLASPKANFDSDGILCHLAHHF</sequence>
<keyword evidence="2" id="KW-1185">Reference proteome</keyword>
<accession>M1DAG6</accession>
<dbReference type="EnsemblPlants" id="PGSC0003DMT400085875">
    <property type="protein sequence ID" value="PGSC0003DMT400085875"/>
    <property type="gene ID" value="PGSC0003DMG400035446"/>
</dbReference>
<protein>
    <submittedName>
        <fullName evidence="1">Uncharacterized protein</fullName>
    </submittedName>
</protein>
<evidence type="ECO:0000313" key="2">
    <source>
        <dbReference type="Proteomes" id="UP000011115"/>
    </source>
</evidence>
<dbReference type="Gramene" id="PGSC0003DMT400085875">
    <property type="protein sequence ID" value="PGSC0003DMT400085875"/>
    <property type="gene ID" value="PGSC0003DMG400035446"/>
</dbReference>
<dbReference type="InParanoid" id="M1DAG6"/>
<organism evidence="1 2">
    <name type="scientific">Solanum tuberosum</name>
    <name type="common">Potato</name>
    <dbReference type="NCBI Taxonomy" id="4113"/>
    <lineage>
        <taxon>Eukaryota</taxon>
        <taxon>Viridiplantae</taxon>
        <taxon>Streptophyta</taxon>
        <taxon>Embryophyta</taxon>
        <taxon>Tracheophyta</taxon>
        <taxon>Spermatophyta</taxon>
        <taxon>Magnoliopsida</taxon>
        <taxon>eudicotyledons</taxon>
        <taxon>Gunneridae</taxon>
        <taxon>Pentapetalae</taxon>
        <taxon>asterids</taxon>
        <taxon>lamiids</taxon>
        <taxon>Solanales</taxon>
        <taxon>Solanaceae</taxon>
        <taxon>Solanoideae</taxon>
        <taxon>Solaneae</taxon>
        <taxon>Solanum</taxon>
    </lineage>
</organism>
<reference evidence="1" key="2">
    <citation type="submission" date="2015-06" db="UniProtKB">
        <authorList>
            <consortium name="EnsemblPlants"/>
        </authorList>
    </citation>
    <scope>IDENTIFICATION</scope>
    <source>
        <strain evidence="1">DM1-3 516 R44</strain>
    </source>
</reference>
<evidence type="ECO:0000313" key="1">
    <source>
        <dbReference type="EnsemblPlants" id="PGSC0003DMT400085875"/>
    </source>
</evidence>
<dbReference type="PaxDb" id="4113-PGSC0003DMT400085875"/>